<accession>A0A563DRD0</accession>
<dbReference type="InterPro" id="IPR013382">
    <property type="entry name" value="CRISPR-assoc_prot_Cse2"/>
</dbReference>
<dbReference type="Pfam" id="PF09485">
    <property type="entry name" value="CRISPR_Cse2"/>
    <property type="match status" value="1"/>
</dbReference>
<dbReference type="NCBIfam" id="TIGR02548">
    <property type="entry name" value="casB_cse2"/>
    <property type="match status" value="1"/>
</dbReference>
<gene>
    <name evidence="1" type="primary">casB</name>
    <name evidence="1" type="ORF">FGL98_23195</name>
</gene>
<name>A0A563DRD0_9MICO</name>
<keyword evidence="2" id="KW-1185">Reference proteome</keyword>
<evidence type="ECO:0000313" key="2">
    <source>
        <dbReference type="Proteomes" id="UP000320244"/>
    </source>
</evidence>
<dbReference type="EMBL" id="VCQV01000056">
    <property type="protein sequence ID" value="TWP32838.1"/>
    <property type="molecule type" value="Genomic_DNA"/>
</dbReference>
<reference evidence="1 2" key="1">
    <citation type="submission" date="2019-05" db="EMBL/GenBank/DDBJ databases">
        <authorList>
            <person name="Lee S.D."/>
        </authorList>
    </citation>
    <scope>NUCLEOTIDE SEQUENCE [LARGE SCALE GENOMIC DNA]</scope>
    <source>
        <strain evidence="1 2">C5-26</strain>
    </source>
</reference>
<proteinExistence type="predicted"/>
<reference evidence="1 2" key="2">
    <citation type="submission" date="2019-08" db="EMBL/GenBank/DDBJ databases">
        <title>Jejuicoccus antrihumi gen. nov., sp. nov., a new member of the family Dermacoccaceae isolated from a cave.</title>
        <authorList>
            <person name="Schumann P."/>
            <person name="Kim I.S."/>
        </authorList>
    </citation>
    <scope>NUCLEOTIDE SEQUENCE [LARGE SCALE GENOMIC DNA]</scope>
    <source>
        <strain evidence="1 2">C5-26</strain>
    </source>
</reference>
<organism evidence="1 2">
    <name type="scientific">Leekyejoonella antrihumi</name>
    <dbReference type="NCBI Taxonomy" id="1660198"/>
    <lineage>
        <taxon>Bacteria</taxon>
        <taxon>Bacillati</taxon>
        <taxon>Actinomycetota</taxon>
        <taxon>Actinomycetes</taxon>
        <taxon>Micrococcales</taxon>
        <taxon>Dermacoccaceae</taxon>
        <taxon>Leekyejoonella</taxon>
    </lineage>
</organism>
<dbReference type="Gene3D" id="1.10.520.40">
    <property type="entry name" value="CRISPR-associated protein Cse2"/>
    <property type="match status" value="1"/>
</dbReference>
<protein>
    <submittedName>
        <fullName evidence="1">Type I-E CRISPR-associated protein Cse2/CasB</fullName>
    </submittedName>
</protein>
<dbReference type="AlphaFoldDB" id="A0A563DRD0"/>
<comment type="caution">
    <text evidence="1">The sequence shown here is derived from an EMBL/GenBank/DDBJ whole genome shotgun (WGS) entry which is preliminary data.</text>
</comment>
<dbReference type="Proteomes" id="UP000320244">
    <property type="component" value="Unassembled WGS sequence"/>
</dbReference>
<evidence type="ECO:0000313" key="1">
    <source>
        <dbReference type="EMBL" id="TWP32838.1"/>
    </source>
</evidence>
<dbReference type="OrthoDB" id="3268080at2"/>
<dbReference type="RefSeq" id="WP_146320979.1">
    <property type="nucleotide sequence ID" value="NZ_VCQV01000056.1"/>
</dbReference>
<sequence>MTAPTTPNSLGAALIGQVLARRDDPGSAGWCASVRRAITSATEVAAYGYTEPHLLGLTGWQAKVGARRAAAICAGATGVKAGTGSLGRNLAELRRKATADSVDAKVNILPMLDVENAAGLLAGLVTQCGHHGVGVNFYALADTLARWGEGLSPASQRARQRIVADYYSAPTPEHTTQGSENL</sequence>
<dbReference type="InterPro" id="IPR038287">
    <property type="entry name" value="Cse2_sf"/>
</dbReference>